<evidence type="ECO:0000256" key="1">
    <source>
        <dbReference type="SAM" id="SignalP"/>
    </source>
</evidence>
<evidence type="ECO:0000313" key="4">
    <source>
        <dbReference type="Proteomes" id="UP000754644"/>
    </source>
</evidence>
<name>A0A972VYE9_9GAMM</name>
<proteinExistence type="predicted"/>
<evidence type="ECO:0000259" key="2">
    <source>
        <dbReference type="Pfam" id="PF13349"/>
    </source>
</evidence>
<organism evidence="3 4">
    <name type="scientific">SAR86 cluster bacterium</name>
    <dbReference type="NCBI Taxonomy" id="2030880"/>
    <lineage>
        <taxon>Bacteria</taxon>
        <taxon>Pseudomonadati</taxon>
        <taxon>Pseudomonadota</taxon>
        <taxon>Gammaproteobacteria</taxon>
        <taxon>SAR86 cluster</taxon>
    </lineage>
</organism>
<reference evidence="3" key="1">
    <citation type="submission" date="2020-05" db="EMBL/GenBank/DDBJ databases">
        <title>Sulfur intermediates as new biogeochemical hubs in an aquatic model microbial ecosystem.</title>
        <authorList>
            <person name="Vigneron A."/>
        </authorList>
    </citation>
    <scope>NUCLEOTIDE SEQUENCE</scope>
    <source>
        <strain evidence="3">Bin.250</strain>
    </source>
</reference>
<feature type="chain" id="PRO_5037124139" evidence="1">
    <location>
        <begin position="24"/>
        <end position="296"/>
    </location>
</feature>
<keyword evidence="1" id="KW-0732">Signal</keyword>
<feature type="signal peptide" evidence="1">
    <location>
        <begin position="1"/>
        <end position="23"/>
    </location>
</feature>
<sequence>MQLEKRLLLILLLNSGWASNASAGDAIDTSLAVPATAVISINNTRGAVAIIGWDQAQVSIKGELDDLAEALVFGADEGLIVIDVKMPRQDLNWGNGSDLTIQVPHSSRVKFVGVSSEVKIESVRGGVQLQSISGDLRARKIEGQLIMNNVSGDIIIEDVAGSVLASTISGDLALSVTATEVRLDTVSGDLVIEMAAIDHLAARSVSGRMEVVGELNPAGQIDLSSVSGDIRLGLQSGLNATVDLDGGMSGAIENRLSKLEAQTHFPARQRLNAVFGDGKGRVSVRTVSADITLEEG</sequence>
<dbReference type="InterPro" id="IPR025164">
    <property type="entry name" value="Toastrack_DUF4097"/>
</dbReference>
<dbReference type="AlphaFoldDB" id="A0A972VYE9"/>
<accession>A0A972VYE9</accession>
<protein>
    <submittedName>
        <fullName evidence="3">DUF4097 family beta strand repeat protein</fullName>
    </submittedName>
</protein>
<dbReference type="Pfam" id="PF13349">
    <property type="entry name" value="DUF4097"/>
    <property type="match status" value="1"/>
</dbReference>
<gene>
    <name evidence="3" type="ORF">HQ497_10985</name>
</gene>
<dbReference type="Proteomes" id="UP000754644">
    <property type="component" value="Unassembled WGS sequence"/>
</dbReference>
<comment type="caution">
    <text evidence="3">The sequence shown here is derived from an EMBL/GenBank/DDBJ whole genome shotgun (WGS) entry which is preliminary data.</text>
</comment>
<dbReference type="EMBL" id="JABMOJ010000416">
    <property type="protein sequence ID" value="NQV65876.1"/>
    <property type="molecule type" value="Genomic_DNA"/>
</dbReference>
<feature type="domain" description="DUF4097" evidence="2">
    <location>
        <begin position="39"/>
        <end position="293"/>
    </location>
</feature>
<evidence type="ECO:0000313" key="3">
    <source>
        <dbReference type="EMBL" id="NQV65876.1"/>
    </source>
</evidence>